<protein>
    <submittedName>
        <fullName evidence="1">Uncharacterized protein</fullName>
    </submittedName>
</protein>
<reference evidence="1 2" key="1">
    <citation type="submission" date="2022-02" db="EMBL/GenBank/DDBJ databases">
        <title>Draft genome sequence of Mezorhizobium retamae strain IRAMC:0171 isolated from Retama raetam nodules.</title>
        <authorList>
            <person name="Bengaied R."/>
            <person name="Sbissi I."/>
            <person name="Huber K."/>
            <person name="Ghodbane F."/>
            <person name="Nouioui I."/>
            <person name="Tarhouni M."/>
            <person name="Gtari M."/>
        </authorList>
    </citation>
    <scope>NUCLEOTIDE SEQUENCE [LARGE SCALE GENOMIC DNA]</scope>
    <source>
        <strain evidence="1 2">IRAMC:0171</strain>
    </source>
</reference>
<evidence type="ECO:0000313" key="1">
    <source>
        <dbReference type="EMBL" id="MCG7504865.1"/>
    </source>
</evidence>
<evidence type="ECO:0000313" key="2">
    <source>
        <dbReference type="Proteomes" id="UP001201701"/>
    </source>
</evidence>
<organism evidence="1 2">
    <name type="scientific">Mesorhizobium retamae</name>
    <dbReference type="NCBI Taxonomy" id="2912854"/>
    <lineage>
        <taxon>Bacteria</taxon>
        <taxon>Pseudomonadati</taxon>
        <taxon>Pseudomonadota</taxon>
        <taxon>Alphaproteobacteria</taxon>
        <taxon>Hyphomicrobiales</taxon>
        <taxon>Phyllobacteriaceae</taxon>
        <taxon>Mesorhizobium</taxon>
    </lineage>
</organism>
<dbReference type="EMBL" id="JAKREW010000004">
    <property type="protein sequence ID" value="MCG7504865.1"/>
    <property type="molecule type" value="Genomic_DNA"/>
</dbReference>
<gene>
    <name evidence="1" type="ORF">L4923_07505</name>
</gene>
<dbReference type="Proteomes" id="UP001201701">
    <property type="component" value="Unassembled WGS sequence"/>
</dbReference>
<name>A0ABS9QBU7_9HYPH</name>
<keyword evidence="2" id="KW-1185">Reference proteome</keyword>
<dbReference type="RefSeq" id="WP_239363186.1">
    <property type="nucleotide sequence ID" value="NZ_JAKREW010000004.1"/>
</dbReference>
<sequence>MAFLLMRARPSTTMSAAPDAGELQLMTQVDVEPLHKFEFFTFASG</sequence>
<accession>A0ABS9QBU7</accession>
<proteinExistence type="predicted"/>
<comment type="caution">
    <text evidence="1">The sequence shown here is derived from an EMBL/GenBank/DDBJ whole genome shotgun (WGS) entry which is preliminary data.</text>
</comment>